<sequence length="186" mass="20025">MATLNAKALQWASAQVGKQIGAGECWDLANKALLQAGAGTSSDFGPMGADDDYIWGDEVALKDALPGDILQYRDYEMTTTTTTDVTFADDSGWVDDPSVSVGHPHHTSILSKNPGTGAITVLEQNYRGNKEAVRSSTIRWKGSSTSTTTRKQMKRQDNGKMESALVVVTVDITVTGTLKAYRPKKP</sequence>
<dbReference type="Pfam" id="PF25459">
    <property type="entry name" value="AIM3_BBC1_C"/>
    <property type="match status" value="1"/>
</dbReference>
<evidence type="ECO:0000313" key="2">
    <source>
        <dbReference type="EMBL" id="KIQ31227.1"/>
    </source>
</evidence>
<dbReference type="RefSeq" id="WP_042579879.1">
    <property type="nucleotide sequence ID" value="NZ_JXQQ01000035.1"/>
</dbReference>
<dbReference type="Gene3D" id="3.90.1720.60">
    <property type="match status" value="1"/>
</dbReference>
<gene>
    <name evidence="2" type="ORF">RT97_16510</name>
</gene>
<comment type="caution">
    <text evidence="2">The sequence shown here is derived from an EMBL/GenBank/DDBJ whole genome shotgun (WGS) entry which is preliminary data.</text>
</comment>
<dbReference type="InterPro" id="IPR057402">
    <property type="entry name" value="AIM3_BBC1_C"/>
</dbReference>
<dbReference type="Proteomes" id="UP000032067">
    <property type="component" value="Unassembled WGS sequence"/>
</dbReference>
<dbReference type="AlphaFoldDB" id="A0A0D0KYJ7"/>
<evidence type="ECO:0000313" key="3">
    <source>
        <dbReference type="Proteomes" id="UP000032067"/>
    </source>
</evidence>
<dbReference type="EMBL" id="JXQQ01000035">
    <property type="protein sequence ID" value="KIQ31227.1"/>
    <property type="molecule type" value="Genomic_DNA"/>
</dbReference>
<proteinExistence type="predicted"/>
<dbReference type="OrthoDB" id="956965at2"/>
<feature type="domain" description="BBC1/AIM3 cysteine proteinase-fold" evidence="1">
    <location>
        <begin position="9"/>
        <end position="139"/>
    </location>
</feature>
<reference evidence="2 3" key="1">
    <citation type="submission" date="2014-12" db="EMBL/GenBank/DDBJ databases">
        <title>16Stimator: statistical estimation of ribosomal gene copy numbers from draft genome assemblies.</title>
        <authorList>
            <person name="Perisin M.A."/>
            <person name="Vetter M."/>
            <person name="Gilbert J.A."/>
            <person name="Bergelson J."/>
        </authorList>
    </citation>
    <scope>NUCLEOTIDE SEQUENCE [LARGE SCALE GENOMIC DNA]</scope>
    <source>
        <strain evidence="2 3">MEDvA23</strain>
    </source>
</reference>
<protein>
    <recommendedName>
        <fullName evidence="1">BBC1/AIM3 cysteine proteinase-fold domain-containing protein</fullName>
    </recommendedName>
</protein>
<name>A0A0D0KYJ7_VARPD</name>
<evidence type="ECO:0000259" key="1">
    <source>
        <dbReference type="Pfam" id="PF25459"/>
    </source>
</evidence>
<accession>A0A0D0KYJ7</accession>
<organism evidence="2 3">
    <name type="scientific">Variovorax paradoxus</name>
    <dbReference type="NCBI Taxonomy" id="34073"/>
    <lineage>
        <taxon>Bacteria</taxon>
        <taxon>Pseudomonadati</taxon>
        <taxon>Pseudomonadota</taxon>
        <taxon>Betaproteobacteria</taxon>
        <taxon>Burkholderiales</taxon>
        <taxon>Comamonadaceae</taxon>
        <taxon>Variovorax</taxon>
    </lineage>
</organism>